<dbReference type="PROSITE" id="PS51257">
    <property type="entry name" value="PROKAR_LIPOPROTEIN"/>
    <property type="match status" value="1"/>
</dbReference>
<evidence type="ECO:0000313" key="3">
    <source>
        <dbReference type="Proteomes" id="UP001602013"/>
    </source>
</evidence>
<proteinExistence type="predicted"/>
<dbReference type="PANTHER" id="PTHR35333">
    <property type="entry name" value="BETA-LACTAMASE"/>
    <property type="match status" value="1"/>
</dbReference>
<dbReference type="SUPFAM" id="SSF56601">
    <property type="entry name" value="beta-lactamase/transpeptidase-like"/>
    <property type="match status" value="1"/>
</dbReference>
<dbReference type="Gene3D" id="3.40.710.10">
    <property type="entry name" value="DD-peptidase/beta-lactamase superfamily"/>
    <property type="match status" value="1"/>
</dbReference>
<feature type="domain" description="Beta-lactamase class A catalytic" evidence="1">
    <location>
        <begin position="33"/>
        <end position="242"/>
    </location>
</feature>
<dbReference type="InterPro" id="IPR045155">
    <property type="entry name" value="Beta-lactam_cat"/>
</dbReference>
<dbReference type="GO" id="GO:0016787">
    <property type="term" value="F:hydrolase activity"/>
    <property type="evidence" value="ECO:0007669"/>
    <property type="project" value="UniProtKB-KW"/>
</dbReference>
<dbReference type="InterPro" id="IPR012338">
    <property type="entry name" value="Beta-lactam/transpept-like"/>
</dbReference>
<gene>
    <name evidence="2" type="ORF">ACFYXI_31375</name>
</gene>
<protein>
    <submittedName>
        <fullName evidence="2">Serine hydrolase</fullName>
    </submittedName>
</protein>
<dbReference type="InterPro" id="IPR000871">
    <property type="entry name" value="Beta-lactam_class-A"/>
</dbReference>
<name>A0ABW6T140_9ACTN</name>
<organism evidence="2 3">
    <name type="scientific">Microtetraspora malaysiensis</name>
    <dbReference type="NCBI Taxonomy" id="161358"/>
    <lineage>
        <taxon>Bacteria</taxon>
        <taxon>Bacillati</taxon>
        <taxon>Actinomycetota</taxon>
        <taxon>Actinomycetes</taxon>
        <taxon>Streptosporangiales</taxon>
        <taxon>Streptosporangiaceae</taxon>
        <taxon>Microtetraspora</taxon>
    </lineage>
</organism>
<dbReference type="RefSeq" id="WP_387416356.1">
    <property type="nucleotide sequence ID" value="NZ_JBIASD010000027.1"/>
</dbReference>
<accession>A0ABW6T140</accession>
<evidence type="ECO:0000259" key="1">
    <source>
        <dbReference type="Pfam" id="PF13354"/>
    </source>
</evidence>
<dbReference type="PANTHER" id="PTHR35333:SF4">
    <property type="entry name" value="SLR0121 PROTEIN"/>
    <property type="match status" value="1"/>
</dbReference>
<evidence type="ECO:0000313" key="2">
    <source>
        <dbReference type="EMBL" id="MFF3670097.1"/>
    </source>
</evidence>
<keyword evidence="2" id="KW-0378">Hydrolase</keyword>
<sequence>MTVDERVRAAGARVEEVAASCPGTLAACVPGLIGVNEDVELPLASTGKLLLLAAVAQGVTGGELDPGEPVKLAEDDYAAGSGLLIGLSARTWTIGDLALLTASVSDNTATNALLRRLGLDRVATVAAGLGLARTRILDRIREPRLPVHPPTFALGTAQELATLAASLDGPEPWKRLMLGWMTYNTDRGLVPALLPHEPEDREIRAAMPYPEVWVANKTGTDAGTRADVGLLVGTRRVGYAVLAHGPEGGDHDLVLAIREVGRAVAALVHCV</sequence>
<keyword evidence="3" id="KW-1185">Reference proteome</keyword>
<comment type="caution">
    <text evidence="2">The sequence shown here is derived from an EMBL/GenBank/DDBJ whole genome shotgun (WGS) entry which is preliminary data.</text>
</comment>
<reference evidence="2 3" key="1">
    <citation type="submission" date="2024-10" db="EMBL/GenBank/DDBJ databases">
        <title>The Natural Products Discovery Center: Release of the First 8490 Sequenced Strains for Exploring Actinobacteria Biosynthetic Diversity.</title>
        <authorList>
            <person name="Kalkreuter E."/>
            <person name="Kautsar S.A."/>
            <person name="Yang D."/>
            <person name="Bader C.D."/>
            <person name="Teijaro C.N."/>
            <person name="Fluegel L."/>
            <person name="Davis C.M."/>
            <person name="Simpson J.R."/>
            <person name="Lauterbach L."/>
            <person name="Steele A.D."/>
            <person name="Gui C."/>
            <person name="Meng S."/>
            <person name="Li G."/>
            <person name="Viehrig K."/>
            <person name="Ye F."/>
            <person name="Su P."/>
            <person name="Kiefer A.F."/>
            <person name="Nichols A."/>
            <person name="Cepeda A.J."/>
            <person name="Yan W."/>
            <person name="Fan B."/>
            <person name="Jiang Y."/>
            <person name="Adhikari A."/>
            <person name="Zheng C.-J."/>
            <person name="Schuster L."/>
            <person name="Cowan T.M."/>
            <person name="Smanski M.J."/>
            <person name="Chevrette M.G."/>
            <person name="De Carvalho L.P.S."/>
            <person name="Shen B."/>
        </authorList>
    </citation>
    <scope>NUCLEOTIDE SEQUENCE [LARGE SCALE GENOMIC DNA]</scope>
    <source>
        <strain evidence="2 3">NPDC002173</strain>
    </source>
</reference>
<dbReference type="Pfam" id="PF13354">
    <property type="entry name" value="Beta-lactamase2"/>
    <property type="match status" value="1"/>
</dbReference>
<dbReference type="Proteomes" id="UP001602013">
    <property type="component" value="Unassembled WGS sequence"/>
</dbReference>
<dbReference type="EMBL" id="JBIASD010000027">
    <property type="protein sequence ID" value="MFF3670097.1"/>
    <property type="molecule type" value="Genomic_DNA"/>
</dbReference>